<comment type="caution">
    <text evidence="9">The sequence shown here is derived from an EMBL/GenBank/DDBJ whole genome shotgun (WGS) entry which is preliminary data.</text>
</comment>
<evidence type="ECO:0000256" key="7">
    <source>
        <dbReference type="SAM" id="Phobius"/>
    </source>
</evidence>
<dbReference type="eggNOG" id="COG0672">
    <property type="taxonomic scope" value="Bacteria"/>
</dbReference>
<feature type="compositionally biased region" description="Low complexity" evidence="6">
    <location>
        <begin position="136"/>
        <end position="152"/>
    </location>
</feature>
<protein>
    <submittedName>
        <fullName evidence="9">Iron permease FTR1 family</fullName>
    </submittedName>
</protein>
<keyword evidence="8" id="KW-0732">Signal</keyword>
<dbReference type="PANTHER" id="PTHR31632:SF2">
    <property type="entry name" value="PLASMA MEMBRANE IRON PERMEASE"/>
    <property type="match status" value="1"/>
</dbReference>
<evidence type="ECO:0000256" key="8">
    <source>
        <dbReference type="SAM" id="SignalP"/>
    </source>
</evidence>
<proteinExistence type="inferred from homology"/>
<gene>
    <name evidence="9" type="ORF">CAMGR0001_1834</name>
</gene>
<dbReference type="STRING" id="824.CGRAC_1646"/>
<reference evidence="9 10" key="1">
    <citation type="submission" date="2009-07" db="EMBL/GenBank/DDBJ databases">
        <authorList>
            <person name="Madupu R."/>
            <person name="Sebastian Y."/>
            <person name="Durkin A.S."/>
            <person name="Torralba M."/>
            <person name="Methe B."/>
            <person name="Sutton G.G."/>
            <person name="Strausberg R.L."/>
            <person name="Nelson K.E."/>
        </authorList>
    </citation>
    <scope>NUCLEOTIDE SEQUENCE [LARGE SCALE GENOMIC DNA]</scope>
    <source>
        <strain evidence="9 10">RM3268</strain>
    </source>
</reference>
<evidence type="ECO:0000256" key="3">
    <source>
        <dbReference type="ARBA" id="ARBA00022692"/>
    </source>
</evidence>
<sequence>MKFFKFAVLALVFPLAMLFADTDYRAEAATIKEKFAQAIKLYVDGNNSEARKITQEAYFGHFENLEAGIRINLGQKKSYDMEKQFGDIRKAIKAEKPLNEIQAMIDNLNREIDEVLPAIESGHRLVAEYQDGGDGSTSAPASGGNSAASSTTSPWMSVYTEFKTELDNAKAAFDKKDTAALKAALNRAKFDIYRNERLEEAVRKYVSSQTDQSIQQIIGNLLREDSDTDKSKFDEAINALDNLALKAVNDLPQESYSIAPQTALAQSDTSEDEGKDFTPIVQNIKDKMAKVLQLYESGKVDDAIDESGNIYFDEYEESGMENIVGAKNTQLKLDTEASFNKISALMRAGASKEQIVAAQNILFDQLTQSLELTKKSSNWDLFLYAFIIILREGFEALIIVAAVIALLIKSGNSKHLNIVYSALGVAVVLSIATAYGLNYIFGSENAGQTREVMEGAVMLIAVVLLFYVGFWLLSNASSKKWSAYIQGQISNSLSSGDSKMLWWTVFLAVYREGAETVLFYLALLFDAKSPAATSMVAAGFVAGLAALIIVYIVIKKFSLKIAIKPFFIATSVIIFYMSVVFVGKGVMELVEGKVFVPTVIDGLPTITWIGFYPYVQSLVPQAVMIVLLIVGILILKNKQKNKS</sequence>
<comment type="subcellular location">
    <subcellularLocation>
        <location evidence="1">Membrane</location>
        <topology evidence="1">Multi-pass membrane protein</topology>
    </subcellularLocation>
</comment>
<feature type="signal peptide" evidence="8">
    <location>
        <begin position="1"/>
        <end position="20"/>
    </location>
</feature>
<feature type="region of interest" description="Disordered" evidence="6">
    <location>
        <begin position="128"/>
        <end position="152"/>
    </location>
</feature>
<dbReference type="RefSeq" id="WP_005869333.1">
    <property type="nucleotide sequence ID" value="NZ_ACYG01000007.1"/>
</dbReference>
<dbReference type="PANTHER" id="PTHR31632">
    <property type="entry name" value="IRON TRANSPORTER FTH1"/>
    <property type="match status" value="1"/>
</dbReference>
<feature type="transmembrane region" description="Helical" evidence="7">
    <location>
        <begin position="500"/>
        <end position="525"/>
    </location>
</feature>
<feature type="transmembrane region" description="Helical" evidence="7">
    <location>
        <begin position="566"/>
        <end position="587"/>
    </location>
</feature>
<dbReference type="OrthoDB" id="9765171at2"/>
<organism evidence="9 10">
    <name type="scientific">Campylobacter gracilis RM3268</name>
    <dbReference type="NCBI Taxonomy" id="553220"/>
    <lineage>
        <taxon>Bacteria</taxon>
        <taxon>Pseudomonadati</taxon>
        <taxon>Campylobacterota</taxon>
        <taxon>Epsilonproteobacteria</taxon>
        <taxon>Campylobacterales</taxon>
        <taxon>Campylobacteraceae</taxon>
        <taxon>Campylobacter</taxon>
    </lineage>
</organism>
<feature type="transmembrane region" description="Helical" evidence="7">
    <location>
        <begin position="420"/>
        <end position="441"/>
    </location>
</feature>
<accession>C8PED3</accession>
<keyword evidence="10" id="KW-1185">Reference proteome</keyword>
<feature type="transmembrane region" description="Helical" evidence="7">
    <location>
        <begin position="381"/>
        <end position="408"/>
    </location>
</feature>
<feature type="transmembrane region" description="Helical" evidence="7">
    <location>
        <begin position="531"/>
        <end position="554"/>
    </location>
</feature>
<dbReference type="EMBL" id="ACYG01000007">
    <property type="protein sequence ID" value="EEV18819.1"/>
    <property type="molecule type" value="Genomic_DNA"/>
</dbReference>
<name>C8PED3_9BACT</name>
<evidence type="ECO:0000256" key="4">
    <source>
        <dbReference type="ARBA" id="ARBA00022989"/>
    </source>
</evidence>
<evidence type="ECO:0000313" key="10">
    <source>
        <dbReference type="Proteomes" id="UP000005709"/>
    </source>
</evidence>
<keyword evidence="3 7" id="KW-0812">Transmembrane</keyword>
<comment type="similarity">
    <text evidence="2">Belongs to the oxidase-dependent Fe transporter (OFeT) (TC 9.A.10.1) family.</text>
</comment>
<keyword evidence="4 7" id="KW-1133">Transmembrane helix</keyword>
<dbReference type="GO" id="GO:0015093">
    <property type="term" value="F:ferrous iron transmembrane transporter activity"/>
    <property type="evidence" value="ECO:0007669"/>
    <property type="project" value="TreeGrafter"/>
</dbReference>
<dbReference type="Proteomes" id="UP000005709">
    <property type="component" value="Unassembled WGS sequence"/>
</dbReference>
<evidence type="ECO:0000313" key="9">
    <source>
        <dbReference type="EMBL" id="EEV18819.1"/>
    </source>
</evidence>
<evidence type="ECO:0000256" key="5">
    <source>
        <dbReference type="ARBA" id="ARBA00023136"/>
    </source>
</evidence>
<dbReference type="AlphaFoldDB" id="C8PED3"/>
<keyword evidence="5 7" id="KW-0472">Membrane</keyword>
<feature type="chain" id="PRO_5002991233" evidence="8">
    <location>
        <begin position="21"/>
        <end position="643"/>
    </location>
</feature>
<dbReference type="GO" id="GO:0033573">
    <property type="term" value="C:high-affinity iron permease complex"/>
    <property type="evidence" value="ECO:0007669"/>
    <property type="project" value="InterPro"/>
</dbReference>
<feature type="transmembrane region" description="Helical" evidence="7">
    <location>
        <begin position="618"/>
        <end position="635"/>
    </location>
</feature>
<evidence type="ECO:0000256" key="1">
    <source>
        <dbReference type="ARBA" id="ARBA00004141"/>
    </source>
</evidence>
<evidence type="ECO:0000256" key="2">
    <source>
        <dbReference type="ARBA" id="ARBA00008333"/>
    </source>
</evidence>
<dbReference type="InterPro" id="IPR004923">
    <property type="entry name" value="FTR1/Fip1/EfeU"/>
</dbReference>
<evidence type="ECO:0000256" key="6">
    <source>
        <dbReference type="SAM" id="MobiDB-lite"/>
    </source>
</evidence>
<feature type="transmembrane region" description="Helical" evidence="7">
    <location>
        <begin position="453"/>
        <end position="473"/>
    </location>
</feature>
<dbReference type="Pfam" id="PF03239">
    <property type="entry name" value="FTR1"/>
    <property type="match status" value="1"/>
</dbReference>